<dbReference type="GO" id="GO:0016491">
    <property type="term" value="F:oxidoreductase activity"/>
    <property type="evidence" value="ECO:0007669"/>
    <property type="project" value="TreeGrafter"/>
</dbReference>
<name>A0A7H1PQZ5_9ACTN</name>
<dbReference type="EMBL" id="CP051006">
    <property type="protein sequence ID" value="QNT90475.1"/>
    <property type="molecule type" value="Genomic_DNA"/>
</dbReference>
<dbReference type="GeneID" id="91459811"/>
<dbReference type="AlphaFoldDB" id="A0A7H1PQZ5"/>
<gene>
    <name evidence="1" type="ORF">HEP81_00138</name>
</gene>
<dbReference type="KEGG" id="sgf:HEP81_00138"/>
<proteinExistence type="predicted"/>
<dbReference type="SUPFAM" id="SSF51905">
    <property type="entry name" value="FAD/NAD(P)-binding domain"/>
    <property type="match status" value="1"/>
</dbReference>
<dbReference type="InterPro" id="IPR050464">
    <property type="entry name" value="Zeta_carotene_desat/Oxidored"/>
</dbReference>
<dbReference type="Pfam" id="PF13450">
    <property type="entry name" value="NAD_binding_8"/>
    <property type="match status" value="1"/>
</dbReference>
<accession>A0A7H1PQZ5</accession>
<dbReference type="Gene3D" id="3.90.660.10">
    <property type="match status" value="1"/>
</dbReference>
<dbReference type="Proteomes" id="UP000516422">
    <property type="component" value="Chromosome"/>
</dbReference>
<sequence length="420" mass="44780">MRVGIAGGGIAGLTLAWLLGESHEVLLLEERPRLGGNAESVQTTVRGGTCVVDLGVRETPVESSPLWRHMAASVGIPAGDLVETTSSRVVFRERERSALWVSAAGPTDTVRPVTAGGPAYRAMARFAEESARWEAEGMSWDLTLDEVLNSWSLPSSSVEHLLCALPASLHGCTLDEVRSLSARAVGATLTPPDAVPRTTYLRFGATSLVHGLAAGSPSVRIRLGTGLLAVRQAGTGFELVDGAGAVHPVDAVALALPADRALTALSGLAGTSAWQAALNSVAYRKVTYVLHRDPYGMPEDRHLWSAGNTTVDEHRSQTTTWYGPSLGVDLFVSQVDHRSGRPREELARSSFRTTLPTPAACRARQRLGEIEAGQRLLFLGHCTTPVETQEAAMRSALAVALHLAPRGARPRRLRDYLEGG</sequence>
<evidence type="ECO:0000313" key="1">
    <source>
        <dbReference type="EMBL" id="QNT90475.1"/>
    </source>
</evidence>
<dbReference type="RefSeq" id="WP_157854642.1">
    <property type="nucleotide sequence ID" value="NZ_CP051006.1"/>
</dbReference>
<dbReference type="Gene3D" id="3.50.50.60">
    <property type="entry name" value="FAD/NAD(P)-binding domain"/>
    <property type="match status" value="1"/>
</dbReference>
<dbReference type="PANTHER" id="PTHR42923">
    <property type="entry name" value="PROTOPORPHYRINOGEN OXIDASE"/>
    <property type="match status" value="1"/>
</dbReference>
<organism evidence="1 2">
    <name type="scientific">Streptomyces griseofuscus</name>
    <dbReference type="NCBI Taxonomy" id="146922"/>
    <lineage>
        <taxon>Bacteria</taxon>
        <taxon>Bacillati</taxon>
        <taxon>Actinomycetota</taxon>
        <taxon>Actinomycetes</taxon>
        <taxon>Kitasatosporales</taxon>
        <taxon>Streptomycetaceae</taxon>
        <taxon>Streptomyces</taxon>
    </lineage>
</organism>
<protein>
    <submittedName>
        <fullName evidence="1">NAD(P)-binding Rossmann-like domain protein</fullName>
    </submittedName>
</protein>
<dbReference type="PANTHER" id="PTHR42923:SF20">
    <property type="entry name" value="FLAVIN-CONTAINING AMINE OXIDASEDEHYDROGENASE"/>
    <property type="match status" value="1"/>
</dbReference>
<dbReference type="InterPro" id="IPR036188">
    <property type="entry name" value="FAD/NAD-bd_sf"/>
</dbReference>
<reference evidence="1 2" key="1">
    <citation type="submission" date="2020-04" db="EMBL/GenBank/DDBJ databases">
        <title>Characterization and engineering of Streptomyces griseofuscus DSM40191 as a potential heterologous host for expression of BGCs.</title>
        <authorList>
            <person name="Gren T."/>
            <person name="Whitford C.M."/>
            <person name="Mohite O.S."/>
            <person name="Joergensen T.S."/>
            <person name="Nielsen J.B."/>
            <person name="Lee S.Y."/>
            <person name="Weber T."/>
        </authorList>
    </citation>
    <scope>NUCLEOTIDE SEQUENCE [LARGE SCALE GENOMIC DNA]</scope>
    <source>
        <strain evidence="1 2">DSM 40191</strain>
    </source>
</reference>
<dbReference type="Gene3D" id="1.10.405.10">
    <property type="entry name" value="Guanine Nucleotide Dissociation Inhibitor, domain 1"/>
    <property type="match status" value="1"/>
</dbReference>
<evidence type="ECO:0000313" key="2">
    <source>
        <dbReference type="Proteomes" id="UP000516422"/>
    </source>
</evidence>